<evidence type="ECO:0000256" key="1">
    <source>
        <dbReference type="ARBA" id="ARBA00007031"/>
    </source>
</evidence>
<dbReference type="GO" id="GO:0008270">
    <property type="term" value="F:zinc ion binding"/>
    <property type="evidence" value="ECO:0007669"/>
    <property type="project" value="InterPro"/>
</dbReference>
<evidence type="ECO:0000313" key="3">
    <source>
        <dbReference type="EMBL" id="ACK81468.1"/>
    </source>
</evidence>
<evidence type="ECO:0000313" key="4">
    <source>
        <dbReference type="Proteomes" id="UP000002385"/>
    </source>
</evidence>
<proteinExistence type="inferred from homology"/>
<accession>B7L1S4</accession>
<dbReference type="KEGG" id="mch:Mchl_0536"/>
<name>B7L1S4_METC4</name>
<dbReference type="RefSeq" id="WP_012605624.1">
    <property type="nucleotide sequence ID" value="NC_011757.1"/>
</dbReference>
<comment type="similarity">
    <text evidence="1">Belongs to the ros/MucR family.</text>
</comment>
<dbReference type="HOGENOM" id="CLU_106247_0_0_5"/>
<dbReference type="GO" id="GO:0006355">
    <property type="term" value="P:regulation of DNA-templated transcription"/>
    <property type="evidence" value="ECO:0007669"/>
    <property type="project" value="InterPro"/>
</dbReference>
<feature type="region of interest" description="Disordered" evidence="2">
    <location>
        <begin position="136"/>
        <end position="176"/>
    </location>
</feature>
<reference evidence="4" key="1">
    <citation type="submission" date="2008-12" db="EMBL/GenBank/DDBJ databases">
        <title>Complete sequence of chromosome of Methylobacterium chloromethanicum CM4.</title>
        <authorList>
            <consortium name="US DOE Joint Genome Institute"/>
            <person name="Lucas S."/>
            <person name="Copeland A."/>
            <person name="Lapidus A."/>
            <person name="Glavina del Rio T."/>
            <person name="Dalin E."/>
            <person name="Tice H."/>
            <person name="Bruce D."/>
            <person name="Goodwin L."/>
            <person name="Pitluck S."/>
            <person name="Chertkov O."/>
            <person name="Brettin T."/>
            <person name="Detter J.C."/>
            <person name="Han C."/>
            <person name="Larimer F."/>
            <person name="Land M."/>
            <person name="Hauser L."/>
            <person name="Kyrpides N."/>
            <person name="Mikhailova N."/>
            <person name="Marx C."/>
            <person name="Richardson P."/>
        </authorList>
    </citation>
    <scope>NUCLEOTIDE SEQUENCE [LARGE SCALE GENOMIC DNA]</scope>
    <source>
        <strain evidence="4">CM4 / NCIMB 13688</strain>
    </source>
</reference>
<feature type="compositionally biased region" description="Basic and acidic residues" evidence="2">
    <location>
        <begin position="144"/>
        <end position="164"/>
    </location>
</feature>
<dbReference type="Gene3D" id="1.10.10.1550">
    <property type="entry name" value="ROS/MUCR transcriptional regulator protein"/>
    <property type="match status" value="1"/>
</dbReference>
<dbReference type="Pfam" id="PF05443">
    <property type="entry name" value="ROS_MUCR"/>
    <property type="match status" value="1"/>
</dbReference>
<organism evidence="3 4">
    <name type="scientific">Methylorubrum extorquens (strain CM4 / NCIMB 13688)</name>
    <name type="common">Methylobacterium extorquens</name>
    <dbReference type="NCBI Taxonomy" id="440085"/>
    <lineage>
        <taxon>Bacteria</taxon>
        <taxon>Pseudomonadati</taxon>
        <taxon>Pseudomonadota</taxon>
        <taxon>Alphaproteobacteria</taxon>
        <taxon>Hyphomicrobiales</taxon>
        <taxon>Methylobacteriaceae</taxon>
        <taxon>Methylorubrum</taxon>
    </lineage>
</organism>
<dbReference type="InterPro" id="IPR041920">
    <property type="entry name" value="ROS/MUCR_sf"/>
</dbReference>
<dbReference type="EMBL" id="CP001298">
    <property type="protein sequence ID" value="ACK81468.1"/>
    <property type="molecule type" value="Genomic_DNA"/>
</dbReference>
<evidence type="ECO:0000256" key="2">
    <source>
        <dbReference type="SAM" id="MobiDB-lite"/>
    </source>
</evidence>
<gene>
    <name evidence="3" type="ordered locus">Mchl_0536</name>
</gene>
<protein>
    <submittedName>
        <fullName evidence="3">Transcriptional regulator, MucR family</fullName>
    </submittedName>
</protein>
<dbReference type="AlphaFoldDB" id="B7L1S4"/>
<dbReference type="GO" id="GO:0003677">
    <property type="term" value="F:DNA binding"/>
    <property type="evidence" value="ECO:0007669"/>
    <property type="project" value="InterPro"/>
</dbReference>
<reference evidence="3 4" key="2">
    <citation type="journal article" date="2012" name="J. Bacteriol.">
        <title>Complete genome sequences of six strains of the genus Methylobacterium.</title>
        <authorList>
            <person name="Marx C.J."/>
            <person name="Bringel F."/>
            <person name="Chistoserdova L."/>
            <person name="Moulin L."/>
            <person name="Farhan Ul Haque M."/>
            <person name="Fleischman D.E."/>
            <person name="Gruffaz C."/>
            <person name="Jourand P."/>
            <person name="Knief C."/>
            <person name="Lee M.C."/>
            <person name="Muller E.E."/>
            <person name="Nadalig T."/>
            <person name="Peyraud R."/>
            <person name="Roselli S."/>
            <person name="Russ L."/>
            <person name="Goodwin L.A."/>
            <person name="Ivanova N."/>
            <person name="Kyrpides N."/>
            <person name="Lajus A."/>
            <person name="Land M.L."/>
            <person name="Medigue C."/>
            <person name="Mikhailova N."/>
            <person name="Nolan M."/>
            <person name="Woyke T."/>
            <person name="Stolyar S."/>
            <person name="Vorholt J.A."/>
            <person name="Vuilleumier S."/>
        </authorList>
    </citation>
    <scope>NUCLEOTIDE SEQUENCE [LARGE SCALE GENOMIC DNA]</scope>
    <source>
        <strain evidence="4">CM4 / NCIMB 13688</strain>
    </source>
</reference>
<sequence length="176" mass="19362">MFRKIKPQGSDLIELAGEILSAYVTRNHVSPADIPRLLCSVHAALTGLANGHASTALKEEMDKPTPEQVRKSITPDALISFIDGKPYKTLKRHLSAHGLDPYSYCQRYGLPNDYPMVAAAYAARRSELAKSIGLRRPGAMADGKNLEESGRKGRRTDQRTKLSDIVRSTKRSQMAG</sequence>
<dbReference type="Proteomes" id="UP000002385">
    <property type="component" value="Chromosome"/>
</dbReference>
<dbReference type="InterPro" id="IPR008807">
    <property type="entry name" value="ROS_MUCR"/>
</dbReference>